<reference evidence="2" key="1">
    <citation type="journal article" date="2019" name="Int. J. Syst. Evol. Microbiol.">
        <title>The Global Catalogue of Microorganisms (GCM) 10K type strain sequencing project: providing services to taxonomists for standard genome sequencing and annotation.</title>
        <authorList>
            <consortium name="The Broad Institute Genomics Platform"/>
            <consortium name="The Broad Institute Genome Sequencing Center for Infectious Disease"/>
            <person name="Wu L."/>
            <person name="Ma J."/>
        </authorList>
    </citation>
    <scope>NUCLEOTIDE SEQUENCE [LARGE SCALE GENOMIC DNA]</scope>
    <source>
        <strain evidence="2">CCUG 50349</strain>
    </source>
</reference>
<comment type="caution">
    <text evidence="1">The sequence shown here is derived from an EMBL/GenBank/DDBJ whole genome shotgun (WGS) entry which is preliminary data.</text>
</comment>
<accession>A0ABV9P467</accession>
<protein>
    <submittedName>
        <fullName evidence="1">DUF6929 family protein</fullName>
    </submittedName>
</protein>
<evidence type="ECO:0000313" key="2">
    <source>
        <dbReference type="Proteomes" id="UP001595885"/>
    </source>
</evidence>
<keyword evidence="2" id="KW-1185">Reference proteome</keyword>
<dbReference type="Proteomes" id="UP001595885">
    <property type="component" value="Unassembled WGS sequence"/>
</dbReference>
<dbReference type="Pfam" id="PF22000">
    <property type="entry name" value="DUF6929"/>
    <property type="match status" value="1"/>
</dbReference>
<gene>
    <name evidence="1" type="ORF">ACFO3U_06750</name>
</gene>
<dbReference type="InterPro" id="IPR053851">
    <property type="entry name" value="DUF6929"/>
</dbReference>
<sequence>MEKFQLQLFFQIIGIGSASGLLYHNDLLYIVSDNSSYLYEYKIESNELNKIALVEDPAENILKKDKPDFESITFEGNKLYLFGSGSTKQRASLKTYHLSKKNIKEKDLSKLYTKLKSQFQIEDDELNIEGVFNFNKTFYLFQRGNAKNASNGIFIVNKDKEIEIQFKKIELPKINNIQASFTDAILVEETIYFLASVENTTSTYDDGEILGTFFGKMKLDTLSVEETILITNEHKFEGITLFKETEKQLEFLLCEDNDTDLLESNIYKLIITI</sequence>
<dbReference type="EMBL" id="JBHSGW010000004">
    <property type="protein sequence ID" value="MFC4739690.1"/>
    <property type="molecule type" value="Genomic_DNA"/>
</dbReference>
<proteinExistence type="predicted"/>
<dbReference type="RefSeq" id="WP_379739602.1">
    <property type="nucleotide sequence ID" value="NZ_JBHSGW010000004.1"/>
</dbReference>
<name>A0ABV9P467_9FLAO</name>
<organism evidence="1 2">
    <name type="scientific">Flavobacterium ponti</name>
    <dbReference type="NCBI Taxonomy" id="665133"/>
    <lineage>
        <taxon>Bacteria</taxon>
        <taxon>Pseudomonadati</taxon>
        <taxon>Bacteroidota</taxon>
        <taxon>Flavobacteriia</taxon>
        <taxon>Flavobacteriales</taxon>
        <taxon>Flavobacteriaceae</taxon>
        <taxon>Flavobacterium</taxon>
    </lineage>
</organism>
<evidence type="ECO:0000313" key="1">
    <source>
        <dbReference type="EMBL" id="MFC4739690.1"/>
    </source>
</evidence>